<feature type="transmembrane region" description="Helical" evidence="7">
    <location>
        <begin position="141"/>
        <end position="166"/>
    </location>
</feature>
<feature type="transmembrane region" description="Helical" evidence="7">
    <location>
        <begin position="66"/>
        <end position="87"/>
    </location>
</feature>
<dbReference type="InterPro" id="IPR020846">
    <property type="entry name" value="MFS_dom"/>
</dbReference>
<keyword evidence="4 7" id="KW-0812">Transmembrane</keyword>
<evidence type="ECO:0000313" key="9">
    <source>
        <dbReference type="EMBL" id="EQD40109.1"/>
    </source>
</evidence>
<evidence type="ECO:0000256" key="6">
    <source>
        <dbReference type="ARBA" id="ARBA00023136"/>
    </source>
</evidence>
<dbReference type="AlphaFoldDB" id="T1AGH8"/>
<organism evidence="9">
    <name type="scientific">mine drainage metagenome</name>
    <dbReference type="NCBI Taxonomy" id="410659"/>
    <lineage>
        <taxon>unclassified sequences</taxon>
        <taxon>metagenomes</taxon>
        <taxon>ecological metagenomes</taxon>
    </lineage>
</organism>
<feature type="transmembrane region" description="Helical" evidence="7">
    <location>
        <begin position="93"/>
        <end position="113"/>
    </location>
</feature>
<evidence type="ECO:0000256" key="2">
    <source>
        <dbReference type="ARBA" id="ARBA00022448"/>
    </source>
</evidence>
<evidence type="ECO:0000259" key="8">
    <source>
        <dbReference type="PROSITE" id="PS50850"/>
    </source>
</evidence>
<proteinExistence type="predicted"/>
<dbReference type="InterPro" id="IPR050171">
    <property type="entry name" value="MFS_Transporters"/>
</dbReference>
<dbReference type="SUPFAM" id="SSF103473">
    <property type="entry name" value="MFS general substrate transporter"/>
    <property type="match status" value="1"/>
</dbReference>
<evidence type="ECO:0000256" key="3">
    <source>
        <dbReference type="ARBA" id="ARBA00022475"/>
    </source>
</evidence>
<feature type="transmembrane region" description="Helical" evidence="7">
    <location>
        <begin position="12"/>
        <end position="45"/>
    </location>
</feature>
<evidence type="ECO:0000256" key="7">
    <source>
        <dbReference type="SAM" id="Phobius"/>
    </source>
</evidence>
<protein>
    <submittedName>
        <fullName evidence="9">Multidrug efflux permease</fullName>
    </submittedName>
</protein>
<dbReference type="Pfam" id="PF07690">
    <property type="entry name" value="MFS_1"/>
    <property type="match status" value="1"/>
</dbReference>
<feature type="non-terminal residue" evidence="9">
    <location>
        <position position="209"/>
    </location>
</feature>
<reference evidence="9" key="2">
    <citation type="journal article" date="2014" name="ISME J.">
        <title>Microbial stratification in low pH oxic and suboxic macroscopic growths along an acid mine drainage.</title>
        <authorList>
            <person name="Mendez-Garcia C."/>
            <person name="Mesa V."/>
            <person name="Sprenger R.R."/>
            <person name="Richter M."/>
            <person name="Diez M.S."/>
            <person name="Solano J."/>
            <person name="Bargiela R."/>
            <person name="Golyshina O.V."/>
            <person name="Manteca A."/>
            <person name="Ramos J.L."/>
            <person name="Gallego J.R."/>
            <person name="Llorente I."/>
            <person name="Martins Dos Santos V.A."/>
            <person name="Jensen O.N."/>
            <person name="Pelaez A.I."/>
            <person name="Sanchez J."/>
            <person name="Ferrer M."/>
        </authorList>
    </citation>
    <scope>NUCLEOTIDE SEQUENCE</scope>
</reference>
<evidence type="ECO:0000256" key="1">
    <source>
        <dbReference type="ARBA" id="ARBA00004651"/>
    </source>
</evidence>
<feature type="domain" description="Major facilitator superfamily (MFS) profile" evidence="8">
    <location>
        <begin position="1"/>
        <end position="209"/>
    </location>
</feature>
<accession>T1AGH8</accession>
<name>T1AGH8_9ZZZZ</name>
<reference evidence="9" key="1">
    <citation type="submission" date="2013-08" db="EMBL/GenBank/DDBJ databases">
        <authorList>
            <person name="Mendez C."/>
            <person name="Richter M."/>
            <person name="Ferrer M."/>
            <person name="Sanchez J."/>
        </authorList>
    </citation>
    <scope>NUCLEOTIDE SEQUENCE</scope>
</reference>
<keyword evidence="5 7" id="KW-1133">Transmembrane helix</keyword>
<evidence type="ECO:0000256" key="4">
    <source>
        <dbReference type="ARBA" id="ARBA00022692"/>
    </source>
</evidence>
<dbReference type="GO" id="GO:0005886">
    <property type="term" value="C:plasma membrane"/>
    <property type="evidence" value="ECO:0007669"/>
    <property type="project" value="UniProtKB-SubCell"/>
</dbReference>
<comment type="caution">
    <text evidence="9">The sequence shown here is derived from an EMBL/GenBank/DDBJ whole genome shotgun (WGS) entry which is preliminary data.</text>
</comment>
<feature type="transmembrane region" description="Helical" evidence="7">
    <location>
        <begin position="178"/>
        <end position="199"/>
    </location>
</feature>
<dbReference type="PANTHER" id="PTHR23517:SF14">
    <property type="entry name" value="PUTATIVE-RELATED"/>
    <property type="match status" value="1"/>
</dbReference>
<sequence>MTLIVGSSFGSIIYALLAYLTYVSFNPLITALAFILSSISGSLVFPSSSAMVSDLTSTEDRSRAYSIYRVVTNLGWAIGPITGAYLSLMGMQWIFVFLSCASILQLGIILVFVRESMVLPAAGLANWNSSARPGRILSRDIIIFSLATFLIILVASQFSVTLPVYANTYAGVREWQIGYIYAVNGIVVVLGQIPMNLITRKLRDTTVMM</sequence>
<keyword evidence="6 7" id="KW-0472">Membrane</keyword>
<dbReference type="PROSITE" id="PS50850">
    <property type="entry name" value="MFS"/>
    <property type="match status" value="1"/>
</dbReference>
<dbReference type="InterPro" id="IPR011701">
    <property type="entry name" value="MFS"/>
</dbReference>
<keyword evidence="2" id="KW-0813">Transport</keyword>
<evidence type="ECO:0000256" key="5">
    <source>
        <dbReference type="ARBA" id="ARBA00022989"/>
    </source>
</evidence>
<keyword evidence="3" id="KW-1003">Cell membrane</keyword>
<dbReference type="PANTHER" id="PTHR23517">
    <property type="entry name" value="RESISTANCE PROTEIN MDTM, PUTATIVE-RELATED-RELATED"/>
    <property type="match status" value="1"/>
</dbReference>
<dbReference type="Gene3D" id="1.20.1250.20">
    <property type="entry name" value="MFS general substrate transporter like domains"/>
    <property type="match status" value="2"/>
</dbReference>
<dbReference type="InterPro" id="IPR036259">
    <property type="entry name" value="MFS_trans_sf"/>
</dbReference>
<comment type="subcellular location">
    <subcellularLocation>
        <location evidence="1">Cell membrane</location>
        <topology evidence="1">Multi-pass membrane protein</topology>
    </subcellularLocation>
</comment>
<dbReference type="EMBL" id="AUZY01010018">
    <property type="protein sequence ID" value="EQD40109.1"/>
    <property type="molecule type" value="Genomic_DNA"/>
</dbReference>
<dbReference type="GO" id="GO:0022857">
    <property type="term" value="F:transmembrane transporter activity"/>
    <property type="evidence" value="ECO:0007669"/>
    <property type="project" value="InterPro"/>
</dbReference>
<gene>
    <name evidence="9" type="ORF">B1B_15067</name>
</gene>